<evidence type="ECO:0000256" key="3">
    <source>
        <dbReference type="ARBA" id="ARBA00022737"/>
    </source>
</evidence>
<dbReference type="GO" id="GO:0003824">
    <property type="term" value="F:catalytic activity"/>
    <property type="evidence" value="ECO:0007669"/>
    <property type="project" value="InterPro"/>
</dbReference>
<evidence type="ECO:0000313" key="6">
    <source>
        <dbReference type="Proteomes" id="UP000266841"/>
    </source>
</evidence>
<dbReference type="Pfam" id="PF13516">
    <property type="entry name" value="LRR_6"/>
    <property type="match status" value="5"/>
</dbReference>
<feature type="region of interest" description="Disordered" evidence="4">
    <location>
        <begin position="831"/>
        <end position="904"/>
    </location>
</feature>
<feature type="compositionally biased region" description="Polar residues" evidence="4">
    <location>
        <begin position="862"/>
        <end position="874"/>
    </location>
</feature>
<dbReference type="eggNOG" id="KOG4308">
    <property type="taxonomic scope" value="Eukaryota"/>
</dbReference>
<dbReference type="Gene3D" id="3.40.140.10">
    <property type="entry name" value="Cytidine Deaminase, domain 2"/>
    <property type="match status" value="1"/>
</dbReference>
<feature type="compositionally biased region" description="Low complexity" evidence="4">
    <location>
        <begin position="128"/>
        <end position="150"/>
    </location>
</feature>
<accession>K0T5Y4</accession>
<feature type="region of interest" description="Disordered" evidence="4">
    <location>
        <begin position="1"/>
        <end position="61"/>
    </location>
</feature>
<feature type="compositionally biased region" description="Polar residues" evidence="4">
    <location>
        <begin position="116"/>
        <end position="127"/>
    </location>
</feature>
<keyword evidence="2" id="KW-0433">Leucine-rich repeat</keyword>
<dbReference type="GO" id="GO:0031267">
    <property type="term" value="F:small GTPase binding"/>
    <property type="evidence" value="ECO:0007669"/>
    <property type="project" value="TreeGrafter"/>
</dbReference>
<dbReference type="GO" id="GO:0048471">
    <property type="term" value="C:perinuclear region of cytoplasm"/>
    <property type="evidence" value="ECO:0007669"/>
    <property type="project" value="TreeGrafter"/>
</dbReference>
<organism evidence="5 6">
    <name type="scientific">Thalassiosira oceanica</name>
    <name type="common">Marine diatom</name>
    <dbReference type="NCBI Taxonomy" id="159749"/>
    <lineage>
        <taxon>Eukaryota</taxon>
        <taxon>Sar</taxon>
        <taxon>Stramenopiles</taxon>
        <taxon>Ochrophyta</taxon>
        <taxon>Bacillariophyta</taxon>
        <taxon>Coscinodiscophyceae</taxon>
        <taxon>Thalassiosirophycidae</taxon>
        <taxon>Thalassiosirales</taxon>
        <taxon>Thalassiosiraceae</taxon>
        <taxon>Thalassiosira</taxon>
    </lineage>
</organism>
<dbReference type="PANTHER" id="PTHR24113:SF12">
    <property type="entry name" value="RAN GTPASE-ACTIVATING PROTEIN 1"/>
    <property type="match status" value="1"/>
</dbReference>
<comment type="caution">
    <text evidence="5">The sequence shown here is derived from an EMBL/GenBank/DDBJ whole genome shotgun (WGS) entry which is preliminary data.</text>
</comment>
<dbReference type="InterPro" id="IPR027038">
    <property type="entry name" value="RanGap"/>
</dbReference>
<dbReference type="SUPFAM" id="SSF52047">
    <property type="entry name" value="RNI-like"/>
    <property type="match status" value="1"/>
</dbReference>
<dbReference type="GO" id="GO:0005634">
    <property type="term" value="C:nucleus"/>
    <property type="evidence" value="ECO:0007669"/>
    <property type="project" value="TreeGrafter"/>
</dbReference>
<keyword evidence="6" id="KW-1185">Reference proteome</keyword>
<feature type="compositionally biased region" description="Low complexity" evidence="4">
    <location>
        <begin position="764"/>
        <end position="783"/>
    </location>
</feature>
<dbReference type="SUPFAM" id="SSF53927">
    <property type="entry name" value="Cytidine deaminase-like"/>
    <property type="match status" value="1"/>
</dbReference>
<feature type="compositionally biased region" description="Low complexity" evidence="4">
    <location>
        <begin position="87"/>
        <end position="115"/>
    </location>
</feature>
<dbReference type="Gene3D" id="3.80.10.10">
    <property type="entry name" value="Ribonuclease Inhibitor"/>
    <property type="match status" value="2"/>
</dbReference>
<feature type="compositionally biased region" description="Acidic residues" evidence="4">
    <location>
        <begin position="468"/>
        <end position="485"/>
    </location>
</feature>
<dbReference type="Proteomes" id="UP000266841">
    <property type="component" value="Unassembled WGS sequence"/>
</dbReference>
<evidence type="ECO:0000256" key="2">
    <source>
        <dbReference type="ARBA" id="ARBA00022614"/>
    </source>
</evidence>
<keyword evidence="3" id="KW-0677">Repeat</keyword>
<gene>
    <name evidence="5" type="ORF">THAOC_13276</name>
</gene>
<dbReference type="GO" id="GO:0005096">
    <property type="term" value="F:GTPase activator activity"/>
    <property type="evidence" value="ECO:0007669"/>
    <property type="project" value="UniProtKB-KW"/>
</dbReference>
<dbReference type="GO" id="GO:0005829">
    <property type="term" value="C:cytosol"/>
    <property type="evidence" value="ECO:0007669"/>
    <property type="project" value="TreeGrafter"/>
</dbReference>
<dbReference type="InterPro" id="IPR016193">
    <property type="entry name" value="Cytidine_deaminase-like"/>
</dbReference>
<evidence type="ECO:0000256" key="4">
    <source>
        <dbReference type="SAM" id="MobiDB-lite"/>
    </source>
</evidence>
<reference evidence="5 6" key="1">
    <citation type="journal article" date="2012" name="Genome Biol.">
        <title>Genome and low-iron response of an oceanic diatom adapted to chronic iron limitation.</title>
        <authorList>
            <person name="Lommer M."/>
            <person name="Specht M."/>
            <person name="Roy A.S."/>
            <person name="Kraemer L."/>
            <person name="Andreson R."/>
            <person name="Gutowska M.A."/>
            <person name="Wolf J."/>
            <person name="Bergner S.V."/>
            <person name="Schilhabel M.B."/>
            <person name="Klostermeier U.C."/>
            <person name="Beiko R.G."/>
            <person name="Rosenstiel P."/>
            <person name="Hippler M."/>
            <person name="Laroche J."/>
        </authorList>
    </citation>
    <scope>NUCLEOTIDE SEQUENCE [LARGE SCALE GENOMIC DNA]</scope>
    <source>
        <strain evidence="5 6">CCMP1005</strain>
    </source>
</reference>
<dbReference type="SMART" id="SM00368">
    <property type="entry name" value="LRR_RI"/>
    <property type="match status" value="7"/>
</dbReference>
<protein>
    <submittedName>
        <fullName evidence="5">Uncharacterized protein</fullName>
    </submittedName>
</protein>
<feature type="compositionally biased region" description="Basic residues" evidence="4">
    <location>
        <begin position="886"/>
        <end position="895"/>
    </location>
</feature>
<dbReference type="PANTHER" id="PTHR24113">
    <property type="entry name" value="RAN GTPASE-ACTIVATING PROTEIN 1"/>
    <property type="match status" value="1"/>
</dbReference>
<dbReference type="InterPro" id="IPR032675">
    <property type="entry name" value="LRR_dom_sf"/>
</dbReference>
<sequence length="1478" mass="162392">MTWEEPETTLGKSQWSSLDGYVGGNEDVSTFCEKQPTINEQPEDEERRNEGNLAQQDAKRSCNLGVQVTDLVIDRILDGVESDEESGGSYESGSSYESEGDSLSGSWSSSSSSSSNRTQSNDDYSQNSSVYSTESKSSSASSYSTSTAATQNDKNGDMLEVSRDKSLSAKQRQAKMNQIMAGGTGKQYTPAGSIGNKKTGKSRFEDSVHEVNFDDDVDIKPQRTSRDKLQNQKVSALIKRLGDDDPAFTSISLSREKLTDGDIVPLLGALRINKTVTTLNLSHNRISSKGASSIATSLTGTSVLREVDVSGNHLGDGGIRHLSEALPYAKSLKVLELEENSITDAGVLSLAETINESSLERLNLNGNQIGDAASSLFKHLASNEKMTTLELNSNKISDKGATELASALLDNETLLAVDLGENEVTNRGANDLLKVLRVNDTLEELELAGNASVTDEMMEMIQAVLGEEDYSSSDGESESENDASCDDSAKRERKLIGREGGAETAQPEMGANAMLTDMPDETDNALAKRRAIQTVMQDRSLSPQERNAKIQEIMSNRVELPPVPVKAKTFGKRRSSLDNFIEECQEASKSLRHVDDPDTAEKRAERRKNIVEADKAKPKGPLGLTQNLLQVCCYLLVLRPSFVYFTILLQDKRSGLKATPNSSLLNINDGCEESWSDNDDVGSGANAMLTDMPDETNAALGKRLLIQAVMQEKSLSAQERNKKIQDIMSGRVELPKVDRRRKTQTPTTNDQSHGKRDQMNSRITTATGTSTAASNSESTGAEAMLTDMPDESDTALRKRQLIREIMQNKNLSAMQRNQKIQDVMAGRVELPSLREKDPPSLEIPEAIPNNIDKERESPGALKNSSGLSTGSQVKSDQRHESSRSSGRSRRRKSNSFRRESQTSTNVVAHEWKKRMMVSNLFADEWSTPSLNFLFQAVHPKSHDDLLDVLLAHKYRLSLKVPPNQSFFRVVCVVFFSRRINGNLREERFHVVGTNDEPSAISGSICAERAALMQIRFIPDIETVTKLVIVTDEVDAISPGLLCREFMASHGKIPWDVPIVLGRRWLPSSVCRKCGLTLSGKACGDSDGCFDMSSDETLKEKFDNVFATCQRGHDESKNKAFPTPHDFVGSVTTLKELFPFPSIYVRMTAREAHRFGEIMMDQTSSKNPLPRGSSTKDDDDVTTGSFRQERFDLTMLTSVLEEGGPPTSEVIIDDSSKGVDTNGSLVTAGGKAQRHSSITKSLTTTMGLLKAVRENRQELDLPGGVSGMSDLPGTLEHLTARTLRISTRLKNSQRREKLMRYATEITALENPLRHAHPLRYGAAVLFSDGTVSIASQKVALEYGCTLDAVGQLASAIDKKAIRVVEEEDPCRPVLLVQCDQFGIAHAPFAQGRAFLSERGYGDCKVLIHQKRQIESTIKEEPDGDSDADEDEKNEECVVKLRLIEVEANDLCPSPPDIFGELVTKTHSQQHQVGGLHIQF</sequence>
<dbReference type="EMBL" id="AGNL01015435">
    <property type="protein sequence ID" value="EJK65827.1"/>
    <property type="molecule type" value="Genomic_DNA"/>
</dbReference>
<feature type="region of interest" description="Disordered" evidence="4">
    <location>
        <begin position="717"/>
        <end position="794"/>
    </location>
</feature>
<dbReference type="OrthoDB" id="414540at2759"/>
<feature type="region of interest" description="Disordered" evidence="4">
    <location>
        <begin position="1159"/>
        <end position="1186"/>
    </location>
</feature>
<keyword evidence="1" id="KW-0343">GTPase activation</keyword>
<name>K0T5Y4_THAOC</name>
<proteinExistence type="predicted"/>
<dbReference type="GO" id="GO:0006913">
    <property type="term" value="P:nucleocytoplasmic transport"/>
    <property type="evidence" value="ECO:0007669"/>
    <property type="project" value="TreeGrafter"/>
</dbReference>
<feature type="region of interest" description="Disordered" evidence="4">
    <location>
        <begin position="79"/>
        <end position="203"/>
    </location>
</feature>
<feature type="compositionally biased region" description="Basic and acidic residues" evidence="4">
    <location>
        <begin position="154"/>
        <end position="167"/>
    </location>
</feature>
<evidence type="ECO:0000256" key="1">
    <source>
        <dbReference type="ARBA" id="ARBA00022468"/>
    </source>
</evidence>
<evidence type="ECO:0000313" key="5">
    <source>
        <dbReference type="EMBL" id="EJK65827.1"/>
    </source>
</evidence>
<feature type="region of interest" description="Disordered" evidence="4">
    <location>
        <begin position="468"/>
        <end position="491"/>
    </location>
</feature>
<dbReference type="InterPro" id="IPR001611">
    <property type="entry name" value="Leu-rich_rpt"/>
</dbReference>